<evidence type="ECO:0000313" key="4">
    <source>
        <dbReference type="Proteomes" id="UP000812966"/>
    </source>
</evidence>
<accession>A0A8K0NTI3</accession>
<feature type="signal peptide" evidence="2">
    <location>
        <begin position="1"/>
        <end position="23"/>
    </location>
</feature>
<sequence length="286" mass="29740">MFSPLPALVNLVLFSCLVNLADARSQSSAVLFGIKALTADRSSPANLTLNRRQSTQLCADNYCTSLDAPGLGALQKCKADDQPCVCQASQQLSSSCLSCHGNLSSITEIFDFYQECRLIPKPPTAESCRPLCSSDLSAVNTLSTCGSEDQGCICKGVDEIASLQCLNCIMYLGGEEYTATDVKQTCLLSSATLGTALRPSSTITPTSTPMSTSSQLSSSYPSEAITSTISIARPTGATTDTGTGAATESPMPPPSESAENGAVERGLVAKLALCLVPLLVIVCGLI</sequence>
<gene>
    <name evidence="3" type="ORF">FFLO_00251</name>
</gene>
<keyword evidence="4" id="KW-1185">Reference proteome</keyword>
<feature type="compositionally biased region" description="Low complexity" evidence="1">
    <location>
        <begin position="199"/>
        <end position="222"/>
    </location>
</feature>
<comment type="caution">
    <text evidence="3">The sequence shown here is derived from an EMBL/GenBank/DDBJ whole genome shotgun (WGS) entry which is preliminary data.</text>
</comment>
<dbReference type="Proteomes" id="UP000812966">
    <property type="component" value="Unassembled WGS sequence"/>
</dbReference>
<protein>
    <submittedName>
        <fullName evidence="3">Uncharacterized protein</fullName>
    </submittedName>
</protein>
<evidence type="ECO:0000313" key="3">
    <source>
        <dbReference type="EMBL" id="KAG7575432.1"/>
    </source>
</evidence>
<evidence type="ECO:0000256" key="1">
    <source>
        <dbReference type="SAM" id="MobiDB-lite"/>
    </source>
</evidence>
<feature type="compositionally biased region" description="Low complexity" evidence="1">
    <location>
        <begin position="235"/>
        <end position="249"/>
    </location>
</feature>
<dbReference type="AlphaFoldDB" id="A0A8K0NTI3"/>
<feature type="chain" id="PRO_5035469721" evidence="2">
    <location>
        <begin position="24"/>
        <end position="286"/>
    </location>
</feature>
<feature type="region of interest" description="Disordered" evidence="1">
    <location>
        <begin position="199"/>
        <end position="260"/>
    </location>
</feature>
<organism evidence="3 4">
    <name type="scientific">Filobasidium floriforme</name>
    <dbReference type="NCBI Taxonomy" id="5210"/>
    <lineage>
        <taxon>Eukaryota</taxon>
        <taxon>Fungi</taxon>
        <taxon>Dikarya</taxon>
        <taxon>Basidiomycota</taxon>
        <taxon>Agaricomycotina</taxon>
        <taxon>Tremellomycetes</taxon>
        <taxon>Filobasidiales</taxon>
        <taxon>Filobasidiaceae</taxon>
        <taxon>Filobasidium</taxon>
    </lineage>
</organism>
<reference evidence="3" key="1">
    <citation type="submission" date="2020-04" db="EMBL/GenBank/DDBJ databases">
        <title>Analysis of mating type loci in Filobasidium floriforme.</title>
        <authorList>
            <person name="Nowrousian M."/>
        </authorList>
    </citation>
    <scope>NUCLEOTIDE SEQUENCE</scope>
    <source>
        <strain evidence="3">CBS 6242</strain>
    </source>
</reference>
<dbReference type="EMBL" id="JABELV010000003">
    <property type="protein sequence ID" value="KAG7575432.1"/>
    <property type="molecule type" value="Genomic_DNA"/>
</dbReference>
<proteinExistence type="predicted"/>
<evidence type="ECO:0000256" key="2">
    <source>
        <dbReference type="SAM" id="SignalP"/>
    </source>
</evidence>
<name>A0A8K0NTI3_9TREE</name>
<keyword evidence="2" id="KW-0732">Signal</keyword>